<evidence type="ECO:0000313" key="1">
    <source>
        <dbReference type="EMBL" id="CRZ08286.1"/>
    </source>
</evidence>
<dbReference type="EMBL" id="HACM01007844">
    <property type="protein sequence ID" value="CRZ08286.1"/>
    <property type="molecule type" value="Transcribed_RNA"/>
</dbReference>
<dbReference type="SUPFAM" id="SSF53098">
    <property type="entry name" value="Ribonuclease H-like"/>
    <property type="match status" value="1"/>
</dbReference>
<dbReference type="GO" id="GO:0003676">
    <property type="term" value="F:nucleic acid binding"/>
    <property type="evidence" value="ECO:0007669"/>
    <property type="project" value="InterPro"/>
</dbReference>
<organism evidence="1">
    <name type="scientific">Spongospora subterranea</name>
    <dbReference type="NCBI Taxonomy" id="70186"/>
    <lineage>
        <taxon>Eukaryota</taxon>
        <taxon>Sar</taxon>
        <taxon>Rhizaria</taxon>
        <taxon>Endomyxa</taxon>
        <taxon>Phytomyxea</taxon>
        <taxon>Plasmodiophorida</taxon>
        <taxon>Plasmodiophoridae</taxon>
        <taxon>Spongospora</taxon>
    </lineage>
</organism>
<protein>
    <recommendedName>
        <fullName evidence="2">Integrase catalytic domain-containing protein</fullName>
    </recommendedName>
</protein>
<accession>A0A0H5R2Z8</accession>
<dbReference type="Gene3D" id="3.30.420.10">
    <property type="entry name" value="Ribonuclease H-like superfamily/Ribonuclease H"/>
    <property type="match status" value="1"/>
</dbReference>
<reference evidence="1" key="1">
    <citation type="submission" date="2015-04" db="EMBL/GenBank/DDBJ databases">
        <title>The genome sequence of the plant pathogenic Rhizarian Plasmodiophora brassicae reveals insights in its biotrophic life cycle and the origin of chitin synthesis.</title>
        <authorList>
            <person name="Schwelm A."/>
            <person name="Fogelqvist J."/>
            <person name="Knaust A."/>
            <person name="Julke S."/>
            <person name="Lilja T."/>
            <person name="Dhandapani V."/>
            <person name="Bonilla-Rosso G."/>
            <person name="Karlsson M."/>
            <person name="Shevchenko A."/>
            <person name="Choi S.R."/>
            <person name="Kim H.G."/>
            <person name="Park J.Y."/>
            <person name="Lim Y.P."/>
            <person name="Ludwig-Muller J."/>
            <person name="Dixelius C."/>
        </authorList>
    </citation>
    <scope>NUCLEOTIDE SEQUENCE</scope>
    <source>
        <tissue evidence="1">Potato root galls</tissue>
    </source>
</reference>
<dbReference type="EMBL" id="HACM01007848">
    <property type="protein sequence ID" value="CRZ08290.1"/>
    <property type="molecule type" value="Transcribed_RNA"/>
</dbReference>
<dbReference type="InterPro" id="IPR012337">
    <property type="entry name" value="RNaseH-like_sf"/>
</dbReference>
<name>A0A0H5R2Z8_9EUKA</name>
<evidence type="ECO:0008006" key="2">
    <source>
        <dbReference type="Google" id="ProtNLM"/>
    </source>
</evidence>
<sequence length="194" mass="22013">MRGFAAKCGVEQHWTTAYTHYPNGSIEVINKLILSAFRCVISELRWNKEDWPWLIKAIEHGLNHKPQKRLGWRAPVTVHTGAKADNPVELIFKKPGTGVEHINDISLNSGQIGIMVEQLQVQLAQMHKEVLGVTNSERHQKRNKASTGRLKPNFGIGDYVLTSPNVTKSGEKLYLKWKGPYQIIESKKRIRIQG</sequence>
<dbReference type="InterPro" id="IPR036397">
    <property type="entry name" value="RNaseH_sf"/>
</dbReference>
<proteinExistence type="predicted"/>
<dbReference type="AlphaFoldDB" id="A0A0H5R2Z8"/>